<keyword evidence="2" id="KW-1185">Reference proteome</keyword>
<evidence type="ECO:0000313" key="2">
    <source>
        <dbReference type="Proteomes" id="UP001238334"/>
    </source>
</evidence>
<reference evidence="1 2" key="1">
    <citation type="submission" date="2023-06" db="EMBL/GenBank/DDBJ databases">
        <title>Parasedimentitalea psychrophila sp. nov., a psychrophilic bacterium isolated from deep-sea sediment.</title>
        <authorList>
            <person name="Li A."/>
        </authorList>
    </citation>
    <scope>NUCLEOTIDE SEQUENCE [LARGE SCALE GENOMIC DNA]</scope>
    <source>
        <strain evidence="1 2">QS115</strain>
    </source>
</reference>
<name>A0A9Y2KXF7_9RHOB</name>
<sequence length="174" mass="18621">MGVLLREGTKMRVLVAILCSFGISVSASDLETWGEIGVWEILVDAAVGNGCLAQRIFEDGTLVQIGAEPARNGGFFAAYNAEWSDIKDGAIGIVNIDFGDARFAGDVVGKINQNLPGGYAFFDNPSFVTEFGERQSVMISGETGRLIEIDLTGSKRAIEAVLDCQKEQPEPVSN</sequence>
<dbReference type="RefSeq" id="WP_270919570.1">
    <property type="nucleotide sequence ID" value="NZ_CP127247.1"/>
</dbReference>
<dbReference type="AlphaFoldDB" id="A0A9Y2KXF7"/>
<protein>
    <submittedName>
        <fullName evidence="1">Uncharacterized protein</fullName>
    </submittedName>
</protein>
<accession>A0A9Y2KXF7</accession>
<dbReference type="Proteomes" id="UP001238334">
    <property type="component" value="Chromosome"/>
</dbReference>
<organism evidence="1 2">
    <name type="scientific">Parasedimentitalea psychrophila</name>
    <dbReference type="NCBI Taxonomy" id="2997337"/>
    <lineage>
        <taxon>Bacteria</taxon>
        <taxon>Pseudomonadati</taxon>
        <taxon>Pseudomonadota</taxon>
        <taxon>Alphaproteobacteria</taxon>
        <taxon>Rhodobacterales</taxon>
        <taxon>Paracoccaceae</taxon>
        <taxon>Parasedimentitalea</taxon>
    </lineage>
</organism>
<evidence type="ECO:0000313" key="1">
    <source>
        <dbReference type="EMBL" id="WIY24264.1"/>
    </source>
</evidence>
<dbReference type="KEGG" id="ppso:QPJ95_16915"/>
<dbReference type="EMBL" id="CP127247">
    <property type="protein sequence ID" value="WIY24264.1"/>
    <property type="molecule type" value="Genomic_DNA"/>
</dbReference>
<proteinExistence type="predicted"/>
<gene>
    <name evidence="1" type="ORF">QPJ95_16915</name>
</gene>